<gene>
    <name evidence="2" type="ORF">B296_00048899</name>
</gene>
<name>A0A426YSU1_ENSVE</name>
<accession>A0A426YSU1</accession>
<evidence type="ECO:0000313" key="2">
    <source>
        <dbReference type="EMBL" id="RRT54810.1"/>
    </source>
</evidence>
<dbReference type="EMBL" id="AMZH03010411">
    <property type="protein sequence ID" value="RRT54810.1"/>
    <property type="molecule type" value="Genomic_DNA"/>
</dbReference>
<dbReference type="AlphaFoldDB" id="A0A426YSU1"/>
<dbReference type="Proteomes" id="UP000287651">
    <property type="component" value="Unassembled WGS sequence"/>
</dbReference>
<feature type="region of interest" description="Disordered" evidence="1">
    <location>
        <begin position="1"/>
        <end position="26"/>
    </location>
</feature>
<reference evidence="2 3" key="1">
    <citation type="journal article" date="2014" name="Agronomy (Basel)">
        <title>A Draft Genome Sequence for Ensete ventricosum, the Drought-Tolerant Tree Against Hunger.</title>
        <authorList>
            <person name="Harrison J."/>
            <person name="Moore K.A."/>
            <person name="Paszkiewicz K."/>
            <person name="Jones T."/>
            <person name="Grant M."/>
            <person name="Ambacheew D."/>
            <person name="Muzemil S."/>
            <person name="Studholme D.J."/>
        </authorList>
    </citation>
    <scope>NUCLEOTIDE SEQUENCE [LARGE SCALE GENOMIC DNA]</scope>
</reference>
<comment type="caution">
    <text evidence="2">The sequence shown here is derived from an EMBL/GenBank/DDBJ whole genome shotgun (WGS) entry which is preliminary data.</text>
</comment>
<organism evidence="2 3">
    <name type="scientific">Ensete ventricosum</name>
    <name type="common">Abyssinian banana</name>
    <name type="synonym">Musa ensete</name>
    <dbReference type="NCBI Taxonomy" id="4639"/>
    <lineage>
        <taxon>Eukaryota</taxon>
        <taxon>Viridiplantae</taxon>
        <taxon>Streptophyta</taxon>
        <taxon>Embryophyta</taxon>
        <taxon>Tracheophyta</taxon>
        <taxon>Spermatophyta</taxon>
        <taxon>Magnoliopsida</taxon>
        <taxon>Liliopsida</taxon>
        <taxon>Zingiberales</taxon>
        <taxon>Musaceae</taxon>
        <taxon>Ensete</taxon>
    </lineage>
</organism>
<evidence type="ECO:0000256" key="1">
    <source>
        <dbReference type="SAM" id="MobiDB-lite"/>
    </source>
</evidence>
<proteinExistence type="predicted"/>
<evidence type="ECO:0000313" key="3">
    <source>
        <dbReference type="Proteomes" id="UP000287651"/>
    </source>
</evidence>
<sequence>MASSQSGAFAREGGNQGLGAPKETCSKGQGLFATRSAKINIAYDKTNRLKMKSLLIQTELLITNRDTPRGVKMRQAKKGRRDLATSVGQRQNWRGSRAIVKRDFRKSKHFNIRREFNKRILIDFKLRIPCLEAPKGNLVPKLVGGLASVLKVIAKPLRLLVGGHNPPLPPRRVAPLLLPSLLGLLRSQARNYQLTRVGRQPFL</sequence>
<protein>
    <submittedName>
        <fullName evidence="2">Uncharacterized protein</fullName>
    </submittedName>
</protein>